<reference evidence="2" key="1">
    <citation type="journal article" date="2013" name="Environ. Microbiol.">
        <title>Microbiota from the distal guts of lean and obese adolescents exhibit partial functional redundancy besides clear differences in community structure.</title>
        <authorList>
            <person name="Ferrer M."/>
            <person name="Ruiz A."/>
            <person name="Lanza F."/>
            <person name="Haange S.B."/>
            <person name="Oberbach A."/>
            <person name="Till H."/>
            <person name="Bargiela R."/>
            <person name="Campoy C."/>
            <person name="Segura M.T."/>
            <person name="Richter M."/>
            <person name="von Bergen M."/>
            <person name="Seifert J."/>
            <person name="Suarez A."/>
        </authorList>
    </citation>
    <scope>NUCLEOTIDE SEQUENCE</scope>
</reference>
<protein>
    <recommendedName>
        <fullName evidence="1">HTH cro/C1-type domain-containing protein</fullName>
    </recommendedName>
</protein>
<feature type="domain" description="HTH cro/C1-type" evidence="1">
    <location>
        <begin position="8"/>
        <end position="27"/>
    </location>
</feature>
<dbReference type="InterPro" id="IPR001387">
    <property type="entry name" value="Cro/C1-type_HTH"/>
</dbReference>
<gene>
    <name evidence="2" type="ORF">LEA_14427</name>
</gene>
<organism evidence="2">
    <name type="scientific">human gut metagenome</name>
    <dbReference type="NCBI Taxonomy" id="408170"/>
    <lineage>
        <taxon>unclassified sequences</taxon>
        <taxon>metagenomes</taxon>
        <taxon>organismal metagenomes</taxon>
    </lineage>
</organism>
<evidence type="ECO:0000313" key="2">
    <source>
        <dbReference type="EMBL" id="EKC57295.1"/>
    </source>
</evidence>
<name>K1STT3_9ZZZZ</name>
<evidence type="ECO:0000259" key="1">
    <source>
        <dbReference type="PROSITE" id="PS50943"/>
    </source>
</evidence>
<dbReference type="InterPro" id="IPR010982">
    <property type="entry name" value="Lambda_DNA-bd_dom_sf"/>
</dbReference>
<dbReference type="SUPFAM" id="SSF47413">
    <property type="entry name" value="lambda repressor-like DNA-binding domains"/>
    <property type="match status" value="1"/>
</dbReference>
<proteinExistence type="predicted"/>
<dbReference type="PROSITE" id="PS50943">
    <property type="entry name" value="HTH_CROC1"/>
    <property type="match status" value="1"/>
</dbReference>
<feature type="non-terminal residue" evidence="2">
    <location>
        <position position="27"/>
    </location>
</feature>
<dbReference type="EMBL" id="AJWY01009811">
    <property type="protein sequence ID" value="EKC57295.1"/>
    <property type="molecule type" value="Genomic_DNA"/>
</dbReference>
<dbReference type="AlphaFoldDB" id="K1STT3"/>
<comment type="caution">
    <text evidence="2">The sequence shown here is derived from an EMBL/GenBank/DDBJ whole genome shotgun (WGS) entry which is preliminary data.</text>
</comment>
<accession>K1STT3</accession>
<sequence length="27" mass="3099">MNKIALFIKTKRKEAGLTQEEFAMRSG</sequence>
<dbReference type="GO" id="GO:0003677">
    <property type="term" value="F:DNA binding"/>
    <property type="evidence" value="ECO:0007669"/>
    <property type="project" value="InterPro"/>
</dbReference>